<evidence type="ECO:0000313" key="10">
    <source>
        <dbReference type="EMBL" id="AJZ59790.1"/>
    </source>
</evidence>
<dbReference type="Pfam" id="PF13844">
    <property type="entry name" value="Glyco_transf_41"/>
    <property type="match status" value="2"/>
</dbReference>
<keyword evidence="4" id="KW-0328">Glycosyltransferase</keyword>
<dbReference type="Gene3D" id="1.25.40.10">
    <property type="entry name" value="Tetratricopeptide repeat domain"/>
    <property type="match status" value="2"/>
</dbReference>
<dbReference type="SMART" id="SM00028">
    <property type="entry name" value="TPR"/>
    <property type="match status" value="6"/>
</dbReference>
<dbReference type="GeneID" id="66515566"/>
<feature type="repeat" description="TPR" evidence="8">
    <location>
        <begin position="220"/>
        <end position="253"/>
    </location>
</feature>
<evidence type="ECO:0000256" key="7">
    <source>
        <dbReference type="ARBA" id="ARBA00022803"/>
    </source>
</evidence>
<evidence type="ECO:0000256" key="3">
    <source>
        <dbReference type="ARBA" id="ARBA00011970"/>
    </source>
</evidence>
<evidence type="ECO:0000256" key="2">
    <source>
        <dbReference type="ARBA" id="ARBA00005386"/>
    </source>
</evidence>
<feature type="repeat" description="TPR" evidence="8">
    <location>
        <begin position="57"/>
        <end position="90"/>
    </location>
</feature>
<sequence>MTLLYEQPTADLLTPDQQLEQDIVLVLQAALEHHHKGEFDEAEALYQAILEAKPTHPDVNYNLGVLRVQTSRPTEALQHFELVLGIAPRNGQYWVAYINALIDAGQTPAAWLALEMGQQQGLNGQAVDGLIARMASPESVIQTFAAPLDSTTPAVNEQTGAELPAAPGEYAAEPSTTGIIAGRKVTPQDRSRLTSLYNNGRVVEAIKLTRTLTQRYPTDNFAWRWLGIALHRHGQYADAVEPLRKAAELLPDDLECQMLLADTLRIRSRYAEAEQVCRAMIAINPEHAEGHRILGMTLVAQGRVSDGLVHSRYAVELTPDLSIVHSSLGVVLLDLGFVQEAEQCFHQALKVAPTDPVSRNNLLFTLTHNPEIDPETLLIEHLKFAEIHEAPVHAQWPRHANNRNPKRRLKIGLVSGDLFRHAVSSYLMPIMEHLAKDASLSLHVYNNHTFEDDRTEVMRGFATQWDQITGLTDAQLANRIRDDRIDILFDLSGHTGRNRLLTFARKPAPVQVSWMGYPATSGLSAMDYYFADQFAVPFGPIERQFTEKIVHLPSSAAFQPEKNSPPVNILPAMHNGYITFGSFNRLNKLRPDVIALWAQLLRSVPLSRMLVGSITTPEDEIVFTDWFAKEGITRDRLTFRPRTIIPVYLQQHFHVDICLDTFPYTGSTTVLNSLWMGVPTLTIAGNTVASRAGTTWLSHVGLEEFVAANKEEFIAKGTALASDIPKLAAIRTGLRERCSASAAFRTDVVAAGVSRALRIMWERWCSGQSAAPFEVPMEAVTGTAYETPSPSSSGENK</sequence>
<dbReference type="Pfam" id="PF13432">
    <property type="entry name" value="TPR_16"/>
    <property type="match status" value="2"/>
</dbReference>
<comment type="pathway">
    <text evidence="1">Protein modification; protein glycosylation.</text>
</comment>
<dbReference type="KEGG" id="bfn:OI25_1589"/>
<dbReference type="InterPro" id="IPR011990">
    <property type="entry name" value="TPR-like_helical_dom_sf"/>
</dbReference>
<dbReference type="InterPro" id="IPR051939">
    <property type="entry name" value="Glycosyltr_41/O-GlcNAc_trsf"/>
</dbReference>
<evidence type="ECO:0000256" key="4">
    <source>
        <dbReference type="ARBA" id="ARBA00022676"/>
    </source>
</evidence>
<dbReference type="InterPro" id="IPR019734">
    <property type="entry name" value="TPR_rpt"/>
</dbReference>
<accession>A0AAU8T0S7</accession>
<dbReference type="Gene3D" id="3.40.50.11380">
    <property type="match status" value="1"/>
</dbReference>
<comment type="similarity">
    <text evidence="2">Belongs to the glycosyltransferase 41 family. O-GlcNAc transferase subfamily.</text>
</comment>
<dbReference type="PROSITE" id="PS50005">
    <property type="entry name" value="TPR"/>
    <property type="match status" value="3"/>
</dbReference>
<dbReference type="InterPro" id="IPR029489">
    <property type="entry name" value="OGT/SEC/SPY_C"/>
</dbReference>
<reference evidence="10 11" key="1">
    <citation type="journal article" date="2015" name="Genome Announc.">
        <title>Complete genome sequences for 59 burkholderia isolates, both pathogenic and near neighbor.</title>
        <authorList>
            <person name="Johnson S.L."/>
            <person name="Bishop-Lilly K.A."/>
            <person name="Ladner J.T."/>
            <person name="Daligault H.E."/>
            <person name="Davenport K.W."/>
            <person name="Jaissle J."/>
            <person name="Frey K.G."/>
            <person name="Koroleva G.I."/>
            <person name="Bruce D.C."/>
            <person name="Coyne S.R."/>
            <person name="Broomall S.M."/>
            <person name="Li P.E."/>
            <person name="Teshima H."/>
            <person name="Gibbons H.S."/>
            <person name="Palacios G.F."/>
            <person name="Rosenzweig C.N."/>
            <person name="Redden C.L."/>
            <person name="Xu Y."/>
            <person name="Minogue T.D."/>
            <person name="Chain P.S."/>
        </authorList>
    </citation>
    <scope>NUCLEOTIDE SEQUENCE [LARGE SCALE GENOMIC DNA]</scope>
    <source>
        <strain evidence="10 11">ATCC BAA-463</strain>
    </source>
</reference>
<protein>
    <recommendedName>
        <fullName evidence="3">protein O-GlcNAc transferase</fullName>
        <ecNumber evidence="3">2.4.1.255</ecNumber>
    </recommendedName>
</protein>
<evidence type="ECO:0000256" key="6">
    <source>
        <dbReference type="ARBA" id="ARBA00022737"/>
    </source>
</evidence>
<dbReference type="PANTHER" id="PTHR44835">
    <property type="entry name" value="UDP-N-ACETYLGLUCOSAMINE--PEPTIDE N-ACETYLGLUCOSAMINYLTRANSFERASE SPINDLY-RELATED"/>
    <property type="match status" value="1"/>
</dbReference>
<evidence type="ECO:0000259" key="9">
    <source>
        <dbReference type="Pfam" id="PF13844"/>
    </source>
</evidence>
<proteinExistence type="inferred from homology"/>
<dbReference type="EC" id="2.4.1.255" evidence="3"/>
<keyword evidence="6" id="KW-0677">Repeat</keyword>
<feature type="repeat" description="TPR" evidence="8">
    <location>
        <begin position="322"/>
        <end position="355"/>
    </location>
</feature>
<gene>
    <name evidence="10" type="ORF">OI25_1589</name>
</gene>
<feature type="domain" description="O-GlcNAc transferase C-terminal" evidence="9">
    <location>
        <begin position="398"/>
        <end position="555"/>
    </location>
</feature>
<evidence type="ECO:0000256" key="5">
    <source>
        <dbReference type="ARBA" id="ARBA00022679"/>
    </source>
</evidence>
<evidence type="ECO:0000256" key="8">
    <source>
        <dbReference type="PROSITE-ProRule" id="PRU00339"/>
    </source>
</evidence>
<keyword evidence="7 8" id="KW-0802">TPR repeat</keyword>
<organism evidence="10 11">
    <name type="scientific">Paraburkholderia fungorum</name>
    <dbReference type="NCBI Taxonomy" id="134537"/>
    <lineage>
        <taxon>Bacteria</taxon>
        <taxon>Pseudomonadati</taxon>
        <taxon>Pseudomonadota</taxon>
        <taxon>Betaproteobacteria</taxon>
        <taxon>Burkholderiales</taxon>
        <taxon>Burkholderiaceae</taxon>
        <taxon>Paraburkholderia</taxon>
    </lineage>
</organism>
<evidence type="ECO:0000313" key="11">
    <source>
        <dbReference type="Proteomes" id="UP000032614"/>
    </source>
</evidence>
<evidence type="ECO:0000256" key="1">
    <source>
        <dbReference type="ARBA" id="ARBA00004922"/>
    </source>
</evidence>
<dbReference type="GO" id="GO:0097363">
    <property type="term" value="F:protein O-acetylglucosaminyltransferase activity"/>
    <property type="evidence" value="ECO:0007669"/>
    <property type="project" value="UniProtKB-EC"/>
</dbReference>
<dbReference type="RefSeq" id="WP_046567375.1">
    <property type="nucleotide sequence ID" value="NZ_CP010026.1"/>
</dbReference>
<dbReference type="AlphaFoldDB" id="A0AAU8T0S7"/>
<dbReference type="SUPFAM" id="SSF48452">
    <property type="entry name" value="TPR-like"/>
    <property type="match status" value="2"/>
</dbReference>
<dbReference type="PANTHER" id="PTHR44835:SF1">
    <property type="entry name" value="PROTEIN O-GLCNAC TRANSFERASE"/>
    <property type="match status" value="1"/>
</dbReference>
<dbReference type="Gene3D" id="3.40.50.2000">
    <property type="entry name" value="Glycogen Phosphorylase B"/>
    <property type="match status" value="1"/>
</dbReference>
<dbReference type="Proteomes" id="UP000032614">
    <property type="component" value="Chromosome 1"/>
</dbReference>
<dbReference type="EMBL" id="CP010026">
    <property type="protein sequence ID" value="AJZ59790.1"/>
    <property type="molecule type" value="Genomic_DNA"/>
</dbReference>
<name>A0AAU8T0S7_9BURK</name>
<feature type="domain" description="O-GlcNAc transferase C-terminal" evidence="9">
    <location>
        <begin position="576"/>
        <end position="747"/>
    </location>
</feature>
<keyword evidence="5" id="KW-0808">Transferase</keyword>